<dbReference type="GO" id="GO:0019856">
    <property type="term" value="P:pyrimidine nucleobase biosynthetic process"/>
    <property type="evidence" value="ECO:0007669"/>
    <property type="project" value="TreeGrafter"/>
</dbReference>
<dbReference type="SUPFAM" id="SSF53271">
    <property type="entry name" value="PRTase-like"/>
    <property type="match status" value="1"/>
</dbReference>
<evidence type="ECO:0000256" key="6">
    <source>
        <dbReference type="HAMAP-Rule" id="MF_01208"/>
    </source>
</evidence>
<reference evidence="8 9" key="1">
    <citation type="submission" date="2018-07" db="EMBL/GenBank/DDBJ databases">
        <title>Genomic Encyclopedia of Type Strains, Phase IV (KMG-IV): sequencing the most valuable type-strain genomes for metagenomic binning, comparative biology and taxonomic classification.</title>
        <authorList>
            <person name="Goeker M."/>
        </authorList>
    </citation>
    <scope>NUCLEOTIDE SEQUENCE [LARGE SCALE GENOMIC DNA]</scope>
    <source>
        <strain evidence="8 9">DSM 4134</strain>
    </source>
</reference>
<feature type="binding site" evidence="6">
    <location>
        <position position="133"/>
    </location>
    <ligand>
        <name>orotate</name>
        <dbReference type="ChEBI" id="CHEBI:30839"/>
    </ligand>
</feature>
<feature type="binding site" description="in other chain" evidence="6">
    <location>
        <begin position="129"/>
        <end position="137"/>
    </location>
    <ligand>
        <name>5-phospho-alpha-D-ribose 1-diphosphate</name>
        <dbReference type="ChEBI" id="CHEBI:58017"/>
        <note>ligand shared between dimeric partners</note>
    </ligand>
</feature>
<dbReference type="Pfam" id="PF00156">
    <property type="entry name" value="Pribosyltran"/>
    <property type="match status" value="1"/>
</dbReference>
<feature type="binding site" evidence="6">
    <location>
        <position position="109"/>
    </location>
    <ligand>
        <name>5-phospho-alpha-D-ribose 1-diphosphate</name>
        <dbReference type="ChEBI" id="CHEBI:58017"/>
        <note>ligand shared between dimeric partners</note>
    </ligand>
</feature>
<accession>A0A3D9L180</accession>
<keyword evidence="4 6" id="KW-0808">Transferase</keyword>
<comment type="function">
    <text evidence="6">Catalyzes the transfer of a ribosyl phosphate group from 5-phosphoribose 1-diphosphate to orotate, leading to the formation of orotidine monophosphate (OMP).</text>
</comment>
<dbReference type="GO" id="GO:0000287">
    <property type="term" value="F:magnesium ion binding"/>
    <property type="evidence" value="ECO:0007669"/>
    <property type="project" value="UniProtKB-UniRule"/>
</dbReference>
<dbReference type="PANTHER" id="PTHR19278:SF9">
    <property type="entry name" value="URIDINE 5'-MONOPHOSPHATE SYNTHASE"/>
    <property type="match status" value="1"/>
</dbReference>
<dbReference type="AlphaFoldDB" id="A0A3D9L180"/>
<dbReference type="CDD" id="cd06223">
    <property type="entry name" value="PRTases_typeI"/>
    <property type="match status" value="1"/>
</dbReference>
<dbReference type="NCBIfam" id="TIGR00336">
    <property type="entry name" value="pyrE"/>
    <property type="match status" value="1"/>
</dbReference>
<name>A0A3D9L180_MARFU</name>
<comment type="cofactor">
    <cofactor evidence="6">
        <name>Mg(2+)</name>
        <dbReference type="ChEBI" id="CHEBI:18420"/>
    </cofactor>
</comment>
<keyword evidence="6" id="KW-0460">Magnesium</keyword>
<comment type="caution">
    <text evidence="6">Lacks conserved residue(s) required for the propagation of feature annotation.</text>
</comment>
<sequence>MSVEKFDTQLAEEIADALLSAEAIKIQPNDPFTWASGWKSPIYCDNRVSLSYPKIRNQVKEGLVKLIKTTYPNVECIAGVATAGIPQGALVADALDLPFIYIRSKSKAHGMQNQIEGVAKTGAKVVLIEDLISTGGSSLQAAEAVRSAGMDVIGMAAIFTYGFGISEDNFAKHHVDLTYLSDYPTLIGKMIKDGKIGADQENTLSSWRDNPAQWNQ</sequence>
<comment type="pathway">
    <text evidence="1 6">Pyrimidine metabolism; UMP biosynthesis via de novo pathway; UMP from orotate: step 1/2.</text>
</comment>
<organism evidence="8 9">
    <name type="scientific">Marinoscillum furvescens DSM 4134</name>
    <dbReference type="NCBI Taxonomy" id="1122208"/>
    <lineage>
        <taxon>Bacteria</taxon>
        <taxon>Pseudomonadati</taxon>
        <taxon>Bacteroidota</taxon>
        <taxon>Cytophagia</taxon>
        <taxon>Cytophagales</taxon>
        <taxon>Reichenbachiellaceae</taxon>
        <taxon>Marinoscillum</taxon>
    </lineage>
</organism>
<keyword evidence="9" id="KW-1185">Reference proteome</keyword>
<evidence type="ECO:0000256" key="3">
    <source>
        <dbReference type="ARBA" id="ARBA00022676"/>
    </source>
</evidence>
<dbReference type="InterPro" id="IPR029057">
    <property type="entry name" value="PRTase-like"/>
</dbReference>
<protein>
    <recommendedName>
        <fullName evidence="2 6">Orotate phosphoribosyltransferase</fullName>
        <shortName evidence="6">OPRT</shortName>
        <shortName evidence="6">OPRTase</shortName>
        <ecNumber evidence="2 6">2.4.2.10</ecNumber>
    </recommendedName>
</protein>
<dbReference type="RefSeq" id="WP_115868655.1">
    <property type="nucleotide sequence ID" value="NZ_QREG01000012.1"/>
</dbReference>
<dbReference type="GO" id="GO:0044205">
    <property type="term" value="P:'de novo' UMP biosynthetic process"/>
    <property type="evidence" value="ECO:0007669"/>
    <property type="project" value="UniProtKB-UniRule"/>
</dbReference>
<evidence type="ECO:0000256" key="5">
    <source>
        <dbReference type="ARBA" id="ARBA00022975"/>
    </source>
</evidence>
<evidence type="ECO:0000313" key="8">
    <source>
        <dbReference type="EMBL" id="RED97502.1"/>
    </source>
</evidence>
<comment type="subunit">
    <text evidence="6">Homodimer.</text>
</comment>
<evidence type="ECO:0000313" key="9">
    <source>
        <dbReference type="Proteomes" id="UP000256779"/>
    </source>
</evidence>
<dbReference type="InterPro" id="IPR023031">
    <property type="entry name" value="OPRT"/>
</dbReference>
<comment type="catalytic activity">
    <reaction evidence="6">
        <text>orotidine 5'-phosphate + diphosphate = orotate + 5-phospho-alpha-D-ribose 1-diphosphate</text>
        <dbReference type="Rhea" id="RHEA:10380"/>
        <dbReference type="ChEBI" id="CHEBI:30839"/>
        <dbReference type="ChEBI" id="CHEBI:33019"/>
        <dbReference type="ChEBI" id="CHEBI:57538"/>
        <dbReference type="ChEBI" id="CHEBI:58017"/>
        <dbReference type="EC" id="2.4.2.10"/>
    </reaction>
</comment>
<comment type="similarity">
    <text evidence="6">Belongs to the purine/pyrimidine phosphoribosyltransferase family. PyrE subfamily.</text>
</comment>
<dbReference type="PANTHER" id="PTHR19278">
    <property type="entry name" value="OROTATE PHOSPHORIBOSYLTRANSFERASE"/>
    <property type="match status" value="1"/>
</dbReference>
<keyword evidence="5 6" id="KW-0665">Pyrimidine biosynthesis</keyword>
<dbReference type="HAMAP" id="MF_01208">
    <property type="entry name" value="PyrE"/>
    <property type="match status" value="1"/>
</dbReference>
<feature type="binding site" evidence="6">
    <location>
        <position position="103"/>
    </location>
    <ligand>
        <name>5-phospho-alpha-D-ribose 1-diphosphate</name>
        <dbReference type="ChEBI" id="CHEBI:58017"/>
        <note>ligand shared between dimeric partners</note>
    </ligand>
</feature>
<feature type="binding site" evidence="6">
    <location>
        <position position="107"/>
    </location>
    <ligand>
        <name>5-phospho-alpha-D-ribose 1-diphosphate</name>
        <dbReference type="ChEBI" id="CHEBI:58017"/>
        <note>ligand shared between dimeric partners</note>
    </ligand>
</feature>
<dbReference type="Proteomes" id="UP000256779">
    <property type="component" value="Unassembled WGS sequence"/>
</dbReference>
<dbReference type="Gene3D" id="3.40.50.2020">
    <property type="match status" value="1"/>
</dbReference>
<gene>
    <name evidence="6" type="primary">pyrE</name>
    <name evidence="8" type="ORF">C7460_112112</name>
</gene>
<dbReference type="InterPro" id="IPR000836">
    <property type="entry name" value="PRTase_dom"/>
</dbReference>
<evidence type="ECO:0000259" key="7">
    <source>
        <dbReference type="Pfam" id="PF00156"/>
    </source>
</evidence>
<evidence type="ECO:0000256" key="4">
    <source>
        <dbReference type="ARBA" id="ARBA00022679"/>
    </source>
</evidence>
<dbReference type="EC" id="2.4.2.10" evidence="2 6"/>
<dbReference type="EMBL" id="QREG01000012">
    <property type="protein sequence ID" value="RED97502.1"/>
    <property type="molecule type" value="Genomic_DNA"/>
</dbReference>
<dbReference type="OrthoDB" id="9802134at2"/>
<feature type="domain" description="Phosphoribosyltransferase" evidence="7">
    <location>
        <begin position="58"/>
        <end position="162"/>
    </location>
</feature>
<comment type="caution">
    <text evidence="8">The sequence shown here is derived from an EMBL/GenBank/DDBJ whole genome shotgun (WGS) entry which is preliminary data.</text>
</comment>
<evidence type="ECO:0000256" key="2">
    <source>
        <dbReference type="ARBA" id="ARBA00011971"/>
    </source>
</evidence>
<dbReference type="UniPathway" id="UPA00070">
    <property type="reaction ID" value="UER00119"/>
</dbReference>
<keyword evidence="3 6" id="KW-0328">Glycosyltransferase</keyword>
<dbReference type="GO" id="GO:0004588">
    <property type="term" value="F:orotate phosphoribosyltransferase activity"/>
    <property type="evidence" value="ECO:0007669"/>
    <property type="project" value="UniProtKB-UniRule"/>
</dbReference>
<proteinExistence type="inferred from homology"/>
<evidence type="ECO:0000256" key="1">
    <source>
        <dbReference type="ARBA" id="ARBA00004889"/>
    </source>
</evidence>
<dbReference type="InterPro" id="IPR004467">
    <property type="entry name" value="Or_phspho_trans_dom"/>
</dbReference>